<dbReference type="PANTHER" id="PTHR43845:SF1">
    <property type="entry name" value="BLR5969 PROTEIN"/>
    <property type="match status" value="1"/>
</dbReference>
<proteinExistence type="predicted"/>
<evidence type="ECO:0000313" key="2">
    <source>
        <dbReference type="Proteomes" id="UP000056209"/>
    </source>
</evidence>
<dbReference type="PANTHER" id="PTHR43845">
    <property type="entry name" value="BLR5969 PROTEIN"/>
    <property type="match status" value="1"/>
</dbReference>
<dbReference type="Gene3D" id="3.40.50.12780">
    <property type="entry name" value="N-terminal domain of ligase-like"/>
    <property type="match status" value="1"/>
</dbReference>
<gene>
    <name evidence="1" type="ORF">DEIGR_102072</name>
</gene>
<dbReference type="EMBL" id="BCMS01000001">
    <property type="protein sequence ID" value="GAQ22045.1"/>
    <property type="molecule type" value="Genomic_DNA"/>
</dbReference>
<organism evidence="1 2">
    <name type="scientific">Deinococcus grandis</name>
    <dbReference type="NCBI Taxonomy" id="57498"/>
    <lineage>
        <taxon>Bacteria</taxon>
        <taxon>Thermotogati</taxon>
        <taxon>Deinococcota</taxon>
        <taxon>Deinococci</taxon>
        <taxon>Deinococcales</taxon>
        <taxon>Deinococcaceae</taxon>
        <taxon>Deinococcus</taxon>
    </lineage>
</organism>
<accession>A0A100HJS4</accession>
<dbReference type="Proteomes" id="UP000056209">
    <property type="component" value="Unassembled WGS sequence"/>
</dbReference>
<keyword evidence="1" id="KW-0436">Ligase</keyword>
<dbReference type="GO" id="GO:0016874">
    <property type="term" value="F:ligase activity"/>
    <property type="evidence" value="ECO:0007669"/>
    <property type="project" value="UniProtKB-KW"/>
</dbReference>
<sequence>MTVTLPAPAPPHAPDLLARLRDLPLYRTLPDPAGTPWADVPFLTREDLTGAFTRGELRHPSATRAYLTPHPGGHWLPEYATPADLLGHARAGARALTLAGVTGGVTAQVAFGFHRFAGGWLFQGPLEELGACVIPFGPGETDAQLDTIRRLGVGVLACAPSFAQRLGEAGARVPLLLASGEPLSSIAGRRERVQDALSGDGVTCRAADVYASSEAGLMAAETTDPALGLRVLDDWVFLEVIDPETGAALPDGERGELVVTHLSREAMPLLRFRTGDLTRLERRADGTFLPGGVFGNVGGMLKVKGVKLYPREVAFWLAGHGLDHTRHTLRVWSPGGADRVGVTAAPLPGVNTPDLEALRVDFQRRFAFRLDDLTVDATHEGPGVRDERH</sequence>
<dbReference type="RefSeq" id="WP_058976934.1">
    <property type="nucleotide sequence ID" value="NZ_BCMS01000001.1"/>
</dbReference>
<protein>
    <submittedName>
        <fullName evidence="1">Phenylacetate--CoA ligase</fullName>
    </submittedName>
</protein>
<comment type="caution">
    <text evidence="1">The sequence shown here is derived from an EMBL/GenBank/DDBJ whole genome shotgun (WGS) entry which is preliminary data.</text>
</comment>
<keyword evidence="2" id="KW-1185">Reference proteome</keyword>
<dbReference type="OrthoDB" id="56632at2"/>
<evidence type="ECO:0000313" key="1">
    <source>
        <dbReference type="EMBL" id="GAQ22045.1"/>
    </source>
</evidence>
<reference evidence="2" key="1">
    <citation type="submission" date="2015-11" db="EMBL/GenBank/DDBJ databases">
        <title>Draft Genome Sequence of the Radioresistant Bacterium Deinococcus grandis, Isolated from Freshwater Fish in Japan.</title>
        <authorList>
            <person name="Satoh K."/>
            <person name="Onodera T."/>
            <person name="Omoso K."/>
            <person name="Takeda-Yano K."/>
            <person name="Katayama T."/>
            <person name="Oono Y."/>
            <person name="Narumi I."/>
        </authorList>
    </citation>
    <scope>NUCLEOTIDE SEQUENCE [LARGE SCALE GENOMIC DNA]</scope>
    <source>
        <strain evidence="2">ATCC 43672</strain>
    </source>
</reference>
<dbReference type="InterPro" id="IPR042099">
    <property type="entry name" value="ANL_N_sf"/>
</dbReference>
<dbReference type="AlphaFoldDB" id="A0A100HJS4"/>
<name>A0A100HJS4_9DEIO</name>
<dbReference type="SUPFAM" id="SSF56801">
    <property type="entry name" value="Acetyl-CoA synthetase-like"/>
    <property type="match status" value="1"/>
</dbReference>